<dbReference type="CDD" id="cd00109">
    <property type="entry name" value="Kunitz-type"/>
    <property type="match status" value="1"/>
</dbReference>
<proteinExistence type="predicted"/>
<dbReference type="GO" id="GO:0004867">
    <property type="term" value="F:serine-type endopeptidase inhibitor activity"/>
    <property type="evidence" value="ECO:0007669"/>
    <property type="project" value="UniProtKB-KW"/>
</dbReference>
<evidence type="ECO:0000313" key="7">
    <source>
        <dbReference type="EMBL" id="CAB3387570.1"/>
    </source>
</evidence>
<dbReference type="GO" id="GO:0005615">
    <property type="term" value="C:extracellular space"/>
    <property type="evidence" value="ECO:0007669"/>
    <property type="project" value="TreeGrafter"/>
</dbReference>
<keyword evidence="8" id="KW-1185">Reference proteome</keyword>
<keyword evidence="5" id="KW-0732">Signal</keyword>
<dbReference type="Pfam" id="PF00014">
    <property type="entry name" value="Kunitz_BPTI"/>
    <property type="match status" value="1"/>
</dbReference>
<dbReference type="InterPro" id="IPR020901">
    <property type="entry name" value="Prtase_inh_Kunz-CS"/>
</dbReference>
<evidence type="ECO:0000256" key="3">
    <source>
        <dbReference type="ARBA" id="ARBA00023157"/>
    </source>
</evidence>
<dbReference type="SUPFAM" id="SSF57362">
    <property type="entry name" value="BPTI-like"/>
    <property type="match status" value="1"/>
</dbReference>
<feature type="compositionally biased region" description="Low complexity" evidence="4">
    <location>
        <begin position="297"/>
        <end position="318"/>
    </location>
</feature>
<feature type="region of interest" description="Disordered" evidence="4">
    <location>
        <begin position="440"/>
        <end position="461"/>
    </location>
</feature>
<keyword evidence="1" id="KW-0646">Protease inhibitor</keyword>
<organism evidence="7 8">
    <name type="scientific">Cloeon dipterum</name>
    <dbReference type="NCBI Taxonomy" id="197152"/>
    <lineage>
        <taxon>Eukaryota</taxon>
        <taxon>Metazoa</taxon>
        <taxon>Ecdysozoa</taxon>
        <taxon>Arthropoda</taxon>
        <taxon>Hexapoda</taxon>
        <taxon>Insecta</taxon>
        <taxon>Pterygota</taxon>
        <taxon>Palaeoptera</taxon>
        <taxon>Ephemeroptera</taxon>
        <taxon>Pisciforma</taxon>
        <taxon>Baetidae</taxon>
        <taxon>Cloeon</taxon>
    </lineage>
</organism>
<keyword evidence="3" id="KW-1015">Disulfide bond</keyword>
<feature type="non-terminal residue" evidence="7">
    <location>
        <position position="1"/>
    </location>
</feature>
<dbReference type="PANTHER" id="PTHR10083:SF374">
    <property type="entry name" value="BPTI_KUNITZ INHIBITOR DOMAIN-CONTAINING PROTEIN"/>
    <property type="match status" value="1"/>
</dbReference>
<feature type="region of interest" description="Disordered" evidence="4">
    <location>
        <begin position="274"/>
        <end position="352"/>
    </location>
</feature>
<accession>A0A8S1DYX5</accession>
<evidence type="ECO:0000259" key="6">
    <source>
        <dbReference type="PROSITE" id="PS50279"/>
    </source>
</evidence>
<dbReference type="SMART" id="SM00131">
    <property type="entry name" value="KU"/>
    <property type="match status" value="1"/>
</dbReference>
<dbReference type="Gene3D" id="1.10.238.270">
    <property type="match status" value="1"/>
</dbReference>
<evidence type="ECO:0000256" key="2">
    <source>
        <dbReference type="ARBA" id="ARBA00022900"/>
    </source>
</evidence>
<dbReference type="FunFam" id="4.10.410.10:FF:000020">
    <property type="entry name" value="Collagen, type VI, alpha 3"/>
    <property type="match status" value="1"/>
</dbReference>
<evidence type="ECO:0000256" key="1">
    <source>
        <dbReference type="ARBA" id="ARBA00022690"/>
    </source>
</evidence>
<dbReference type="InterPro" id="IPR036880">
    <property type="entry name" value="Kunitz_BPTI_sf"/>
</dbReference>
<comment type="caution">
    <text evidence="7">The sequence shown here is derived from an EMBL/GenBank/DDBJ whole genome shotgun (WGS) entry which is preliminary data.</text>
</comment>
<dbReference type="Proteomes" id="UP000494165">
    <property type="component" value="Unassembled WGS sequence"/>
</dbReference>
<dbReference type="EMBL" id="CADEPI010000590">
    <property type="protein sequence ID" value="CAB3387570.1"/>
    <property type="molecule type" value="Genomic_DNA"/>
</dbReference>
<dbReference type="InterPro" id="IPR002223">
    <property type="entry name" value="Kunitz_BPTI"/>
</dbReference>
<evidence type="ECO:0000256" key="5">
    <source>
        <dbReference type="SAM" id="SignalP"/>
    </source>
</evidence>
<gene>
    <name evidence="7" type="ORF">CLODIP_2_CD15550</name>
</gene>
<evidence type="ECO:0000313" key="8">
    <source>
        <dbReference type="Proteomes" id="UP000494165"/>
    </source>
</evidence>
<feature type="signal peptide" evidence="5">
    <location>
        <begin position="1"/>
        <end position="19"/>
    </location>
</feature>
<name>A0A8S1DYX5_9INSE</name>
<dbReference type="Gene3D" id="4.10.410.10">
    <property type="entry name" value="Pancreatic trypsin inhibitor Kunitz domain"/>
    <property type="match status" value="1"/>
</dbReference>
<dbReference type="OrthoDB" id="2985014at2759"/>
<protein>
    <recommendedName>
        <fullName evidence="6">BPTI/Kunitz inhibitor domain-containing protein</fullName>
    </recommendedName>
</protein>
<dbReference type="AlphaFoldDB" id="A0A8S1DYX5"/>
<keyword evidence="2" id="KW-0722">Serine protease inhibitor</keyword>
<sequence>MRLILTILTVFLLASELRAELENKGAPTERNIGPRRAQRVVKGKKCRVPGRCRKSVKLRNPTSSYPYEGLPDEQATPSLAESCTQQPFGKLGLCCQNHPKIFDLMETELRLCTNRTSNANDYPYFRTVLLEYVLHLSASPKNRIDLRRVPMAVKFMDCFFSERGWFDATKPELYTKTLVEEFIDNIETSWDDVMTDAIVNCSLVIRASNQPLTLMLPSQDDLNQKQSYLAFPFVFTQCVRKVLLMFCPTPNKPIINQACIDLRNKFKECDPLPKTSTVGSDYESNDYNTEYSYGDEPTTPDTYNNYNGYDGYDYAQGGPDQGQGQPSGGELTAGNNNGIRRQPSGNPDRRVKTDYYNTGRLRAQKEVNDIRLITRVPTTAKPGEDACLLSLDAGRCDAIKHRFAFDAAKNDCVSFVYGGCGGNRNNFVSLADCQAACPKRGRPSSLRSVPAPATPELQSDEPKSSKICAACPNEVYLTHYQELGCQPIFSGDNQCCASRYDCGNRALQSDDKCYHEGKAYEVQSEIPADATPNCLVHCKCTQTSFDKAPRMNCVSIECPELFNGPLTDDNCVRQYQRDKCCSQSTYCAPTGMTLETATNVAHCSYDGRNYVEGQKFYPDKEPSLACICQPGFNGTLSEPHCHRIKCNLELHYGHYLKRQCVPIYYKNRICPIDWSC</sequence>
<dbReference type="PANTHER" id="PTHR10083">
    <property type="entry name" value="KUNITZ-TYPE PROTEASE INHIBITOR-RELATED"/>
    <property type="match status" value="1"/>
</dbReference>
<reference evidence="7 8" key="1">
    <citation type="submission" date="2020-04" db="EMBL/GenBank/DDBJ databases">
        <authorList>
            <person name="Alioto T."/>
            <person name="Alioto T."/>
            <person name="Gomez Garrido J."/>
        </authorList>
    </citation>
    <scope>NUCLEOTIDE SEQUENCE [LARGE SCALE GENOMIC DNA]</scope>
</reference>
<dbReference type="PROSITE" id="PS50279">
    <property type="entry name" value="BPTI_KUNITZ_2"/>
    <property type="match status" value="1"/>
</dbReference>
<feature type="chain" id="PRO_5035850878" description="BPTI/Kunitz inhibitor domain-containing protein" evidence="5">
    <location>
        <begin position="20"/>
        <end position="676"/>
    </location>
</feature>
<dbReference type="InterPro" id="IPR050098">
    <property type="entry name" value="TFPI/VKTCI-like"/>
</dbReference>
<evidence type="ECO:0000256" key="4">
    <source>
        <dbReference type="SAM" id="MobiDB-lite"/>
    </source>
</evidence>
<dbReference type="PRINTS" id="PR00759">
    <property type="entry name" value="BASICPTASE"/>
</dbReference>
<feature type="compositionally biased region" description="Polar residues" evidence="4">
    <location>
        <begin position="333"/>
        <end position="345"/>
    </location>
</feature>
<dbReference type="PROSITE" id="PS00280">
    <property type="entry name" value="BPTI_KUNITZ_1"/>
    <property type="match status" value="1"/>
</dbReference>
<feature type="domain" description="BPTI/Kunitz inhibitor" evidence="6">
    <location>
        <begin position="387"/>
        <end position="437"/>
    </location>
</feature>